<dbReference type="Proteomes" id="UP000287124">
    <property type="component" value="Unassembled WGS sequence"/>
</dbReference>
<organism evidence="2 3">
    <name type="scientific">Fusarium euwallaceae</name>
    <dbReference type="NCBI Taxonomy" id="1147111"/>
    <lineage>
        <taxon>Eukaryota</taxon>
        <taxon>Fungi</taxon>
        <taxon>Dikarya</taxon>
        <taxon>Ascomycota</taxon>
        <taxon>Pezizomycotina</taxon>
        <taxon>Sordariomycetes</taxon>
        <taxon>Hypocreomycetidae</taxon>
        <taxon>Hypocreales</taxon>
        <taxon>Nectriaceae</taxon>
        <taxon>Fusarium</taxon>
        <taxon>Fusarium solani species complex</taxon>
    </lineage>
</organism>
<feature type="region of interest" description="Disordered" evidence="1">
    <location>
        <begin position="80"/>
        <end position="101"/>
    </location>
</feature>
<reference evidence="2 3" key="1">
    <citation type="submission" date="2017-06" db="EMBL/GenBank/DDBJ databases">
        <title>Comparative genomic analysis of Ambrosia Fusariam Clade fungi.</title>
        <authorList>
            <person name="Stajich J.E."/>
            <person name="Carrillo J."/>
            <person name="Kijimoto T."/>
            <person name="Eskalen A."/>
            <person name="O'Donnell K."/>
            <person name="Kasson M."/>
        </authorList>
    </citation>
    <scope>NUCLEOTIDE SEQUENCE [LARGE SCALE GENOMIC DNA]</scope>
    <source>
        <strain evidence="2 3">UCR1854</strain>
    </source>
</reference>
<name>A0A430LPC2_9HYPO</name>
<sequence length="101" mass="11228">MQRQWPWTWNQGDITLFGADEVQGKGFAKACKSKLPSGQFPFLENVQQIDQYIQKMKDALAFAINGCVYGVPHSRLKVQRAADEELGPPGVGTITSSDTRQ</sequence>
<protein>
    <submittedName>
        <fullName evidence="2">Uncharacterized protein</fullName>
    </submittedName>
</protein>
<keyword evidence="3" id="KW-1185">Reference proteome</keyword>
<comment type="caution">
    <text evidence="2">The sequence shown here is derived from an EMBL/GenBank/DDBJ whole genome shotgun (WGS) entry which is preliminary data.</text>
</comment>
<evidence type="ECO:0000313" key="2">
    <source>
        <dbReference type="EMBL" id="RTE77555.1"/>
    </source>
</evidence>
<evidence type="ECO:0000313" key="3">
    <source>
        <dbReference type="Proteomes" id="UP000287124"/>
    </source>
</evidence>
<gene>
    <name evidence="2" type="ORF">BHE90_007969</name>
</gene>
<proteinExistence type="predicted"/>
<dbReference type="EMBL" id="MIKF01000117">
    <property type="protein sequence ID" value="RTE77555.1"/>
    <property type="molecule type" value="Genomic_DNA"/>
</dbReference>
<evidence type="ECO:0000256" key="1">
    <source>
        <dbReference type="SAM" id="MobiDB-lite"/>
    </source>
</evidence>
<dbReference type="AlphaFoldDB" id="A0A430LPC2"/>
<accession>A0A430LPC2</accession>